<comment type="subcellular location">
    <subcellularLocation>
        <location evidence="1">Cell outer membrane</location>
    </subcellularLocation>
</comment>
<evidence type="ECO:0000313" key="7">
    <source>
        <dbReference type="Proteomes" id="UP001204144"/>
    </source>
</evidence>
<evidence type="ECO:0000256" key="1">
    <source>
        <dbReference type="ARBA" id="ARBA00004442"/>
    </source>
</evidence>
<evidence type="ECO:0000256" key="5">
    <source>
        <dbReference type="ARBA" id="ARBA00023237"/>
    </source>
</evidence>
<dbReference type="PANTHER" id="PTHR30026">
    <property type="entry name" value="OUTER MEMBRANE PROTEIN TOLC"/>
    <property type="match status" value="1"/>
</dbReference>
<accession>A0AAE3H003</accession>
<dbReference type="GO" id="GO:0015288">
    <property type="term" value="F:porin activity"/>
    <property type="evidence" value="ECO:0007669"/>
    <property type="project" value="TreeGrafter"/>
</dbReference>
<dbReference type="Gene3D" id="1.20.1600.10">
    <property type="entry name" value="Outer membrane efflux proteins (OEP)"/>
    <property type="match status" value="1"/>
</dbReference>
<sequence>MLKNRSFILSLFIFISEYGYGQTLSLKAIIDSVEKNHPLVAMYKNEIRSMDEAALGAKSWMPPTAGIGQFMTPYNVNLWKRNGDMLGMGSVMLSAEQMFPNKKKLNADEAYMKAMSSVEKEKKNADLNELIQQAKIFYYDWLILQKRLNVAKNNEELLDFMIKNAELRYKNGLSKISAYYKAKAALGYTKNMQLMYESEIRDRRIKLNALMNISPLSNIQIDTIIKWNDYTSFSFDSSLFYNNRSDLKVIDKQINLNVLKIETEKADLKPQFGVRYENMLGFGGQPLQYNLMAMVKLPIVSWASKMNKANIQSIIWKNNALQSQKQMMAVEYMGMANSMRNEFQLKQKQLKLYDENIIPALKNNYKTMQLAYEQNTEELFMLFDAWEKLNMTQLEYFDILNKALEMQVSLDKLIEKK</sequence>
<dbReference type="GO" id="GO:0009279">
    <property type="term" value="C:cell outer membrane"/>
    <property type="evidence" value="ECO:0007669"/>
    <property type="project" value="UniProtKB-SubCell"/>
</dbReference>
<keyword evidence="7" id="KW-1185">Reference proteome</keyword>
<keyword evidence="5" id="KW-0998">Cell outer membrane</keyword>
<dbReference type="GO" id="GO:0015562">
    <property type="term" value="F:efflux transmembrane transporter activity"/>
    <property type="evidence" value="ECO:0007669"/>
    <property type="project" value="InterPro"/>
</dbReference>
<dbReference type="RefSeq" id="WP_255035239.1">
    <property type="nucleotide sequence ID" value="NZ_RJUF01000001.1"/>
</dbReference>
<dbReference type="Proteomes" id="UP001204144">
    <property type="component" value="Unassembled WGS sequence"/>
</dbReference>
<reference evidence="6 7" key="1">
    <citation type="submission" date="2018-11" db="EMBL/GenBank/DDBJ databases">
        <title>Novel bacteria species description.</title>
        <authorList>
            <person name="Han J.-H."/>
        </authorList>
    </citation>
    <scope>NUCLEOTIDE SEQUENCE [LARGE SCALE GENOMIC DNA]</scope>
    <source>
        <strain evidence="6 7">KCTC23259</strain>
    </source>
</reference>
<dbReference type="PANTHER" id="PTHR30026:SF20">
    <property type="entry name" value="OUTER MEMBRANE PROTEIN TOLC"/>
    <property type="match status" value="1"/>
</dbReference>
<dbReference type="SUPFAM" id="SSF56954">
    <property type="entry name" value="Outer membrane efflux proteins (OEP)"/>
    <property type="match status" value="1"/>
</dbReference>
<evidence type="ECO:0000313" key="6">
    <source>
        <dbReference type="EMBL" id="MCP9761504.1"/>
    </source>
</evidence>
<evidence type="ECO:0000256" key="3">
    <source>
        <dbReference type="ARBA" id="ARBA00022692"/>
    </source>
</evidence>
<dbReference type="EMBL" id="RJUF01000001">
    <property type="protein sequence ID" value="MCP9761504.1"/>
    <property type="molecule type" value="Genomic_DNA"/>
</dbReference>
<name>A0AAE3H003_9BACT</name>
<keyword evidence="2" id="KW-1134">Transmembrane beta strand</keyword>
<evidence type="ECO:0000256" key="2">
    <source>
        <dbReference type="ARBA" id="ARBA00022452"/>
    </source>
</evidence>
<gene>
    <name evidence="6" type="ORF">EGI31_00955</name>
</gene>
<comment type="caution">
    <text evidence="6">The sequence shown here is derived from an EMBL/GenBank/DDBJ whole genome shotgun (WGS) entry which is preliminary data.</text>
</comment>
<keyword evidence="4" id="KW-0472">Membrane</keyword>
<dbReference type="GO" id="GO:1990281">
    <property type="term" value="C:efflux pump complex"/>
    <property type="evidence" value="ECO:0007669"/>
    <property type="project" value="TreeGrafter"/>
</dbReference>
<proteinExistence type="predicted"/>
<evidence type="ECO:0000256" key="4">
    <source>
        <dbReference type="ARBA" id="ARBA00023136"/>
    </source>
</evidence>
<keyword evidence="3" id="KW-0812">Transmembrane</keyword>
<dbReference type="AlphaFoldDB" id="A0AAE3H003"/>
<organism evidence="6 7">
    <name type="scientific">Lacihabitans soyangensis</name>
    <dbReference type="NCBI Taxonomy" id="869394"/>
    <lineage>
        <taxon>Bacteria</taxon>
        <taxon>Pseudomonadati</taxon>
        <taxon>Bacteroidota</taxon>
        <taxon>Cytophagia</taxon>
        <taxon>Cytophagales</taxon>
        <taxon>Leadbetterellaceae</taxon>
        <taxon>Lacihabitans</taxon>
    </lineage>
</organism>
<dbReference type="InterPro" id="IPR051906">
    <property type="entry name" value="TolC-like"/>
</dbReference>
<protein>
    <submittedName>
        <fullName evidence="6">TolC family protein</fullName>
    </submittedName>
</protein>